<dbReference type="EC" id="2.1.1.37" evidence="8"/>
<gene>
    <name evidence="9" type="ORF">IAC63_00070</name>
</gene>
<evidence type="ECO:0000313" key="10">
    <source>
        <dbReference type="Proteomes" id="UP000824142"/>
    </source>
</evidence>
<reference evidence="9" key="2">
    <citation type="journal article" date="2021" name="PeerJ">
        <title>Extensive microbial diversity within the chicken gut microbiome revealed by metagenomics and culture.</title>
        <authorList>
            <person name="Gilroy R."/>
            <person name="Ravi A."/>
            <person name="Getino M."/>
            <person name="Pursley I."/>
            <person name="Horton D.L."/>
            <person name="Alikhan N.F."/>
            <person name="Baker D."/>
            <person name="Gharbi K."/>
            <person name="Hall N."/>
            <person name="Watson M."/>
            <person name="Adriaenssens E.M."/>
            <person name="Foster-Nyarko E."/>
            <person name="Jarju S."/>
            <person name="Secka A."/>
            <person name="Antonio M."/>
            <person name="Oren A."/>
            <person name="Chaudhuri R.R."/>
            <person name="La Ragione R."/>
            <person name="Hildebrand F."/>
            <person name="Pallen M.J."/>
        </authorList>
    </citation>
    <scope>NUCLEOTIDE SEQUENCE</scope>
    <source>
        <strain evidence="9">CHK136-897</strain>
    </source>
</reference>
<dbReference type="Gene3D" id="3.40.50.150">
    <property type="entry name" value="Vaccinia Virus protein VP39"/>
    <property type="match status" value="1"/>
</dbReference>
<dbReference type="InterPro" id="IPR050390">
    <property type="entry name" value="C5-Methyltransferase"/>
</dbReference>
<comment type="caution">
    <text evidence="9">The sequence shown here is derived from an EMBL/GenBank/DDBJ whole genome shotgun (WGS) entry which is preliminary data.</text>
</comment>
<dbReference type="PRINTS" id="PR00105">
    <property type="entry name" value="C5METTRFRASE"/>
</dbReference>
<dbReference type="InterPro" id="IPR031303">
    <property type="entry name" value="C5_meth_CS"/>
</dbReference>
<evidence type="ECO:0000313" key="9">
    <source>
        <dbReference type="EMBL" id="HIU65025.1"/>
    </source>
</evidence>
<reference evidence="9" key="1">
    <citation type="submission" date="2020-10" db="EMBL/GenBank/DDBJ databases">
        <authorList>
            <person name="Gilroy R."/>
        </authorList>
    </citation>
    <scope>NUCLEOTIDE SEQUENCE</scope>
    <source>
        <strain evidence="9">CHK136-897</strain>
    </source>
</reference>
<feature type="active site" evidence="6">
    <location>
        <position position="81"/>
    </location>
</feature>
<evidence type="ECO:0000256" key="5">
    <source>
        <dbReference type="ARBA" id="ARBA00047422"/>
    </source>
</evidence>
<dbReference type="InterPro" id="IPR018117">
    <property type="entry name" value="C5_DNA_meth_AS"/>
</dbReference>
<accession>A0A9D1MRN8</accession>
<dbReference type="InterPro" id="IPR001525">
    <property type="entry name" value="C5_MeTfrase"/>
</dbReference>
<dbReference type="GO" id="GO:0044027">
    <property type="term" value="P:negative regulation of gene expression via chromosomal CpG island methylation"/>
    <property type="evidence" value="ECO:0007669"/>
    <property type="project" value="TreeGrafter"/>
</dbReference>
<name>A0A9D1MRN8_9PROT</name>
<organism evidence="9 10">
    <name type="scientific">Candidatus Enterousia avicola</name>
    <dbReference type="NCBI Taxonomy" id="2840787"/>
    <lineage>
        <taxon>Bacteria</taxon>
        <taxon>Pseudomonadati</taxon>
        <taxon>Pseudomonadota</taxon>
        <taxon>Alphaproteobacteria</taxon>
        <taxon>Candidatus Enterousia</taxon>
    </lineage>
</organism>
<dbReference type="AlphaFoldDB" id="A0A9D1MRN8"/>
<evidence type="ECO:0000256" key="4">
    <source>
        <dbReference type="ARBA" id="ARBA00022747"/>
    </source>
</evidence>
<keyword evidence="4" id="KW-0680">Restriction system</keyword>
<evidence type="ECO:0000256" key="3">
    <source>
        <dbReference type="ARBA" id="ARBA00022691"/>
    </source>
</evidence>
<evidence type="ECO:0000256" key="6">
    <source>
        <dbReference type="PROSITE-ProRule" id="PRU01016"/>
    </source>
</evidence>
<dbReference type="InterPro" id="IPR029063">
    <property type="entry name" value="SAM-dependent_MTases_sf"/>
</dbReference>
<dbReference type="GO" id="GO:0003677">
    <property type="term" value="F:DNA binding"/>
    <property type="evidence" value="ECO:0007669"/>
    <property type="project" value="TreeGrafter"/>
</dbReference>
<dbReference type="SUPFAM" id="SSF53335">
    <property type="entry name" value="S-adenosyl-L-methionine-dependent methyltransferases"/>
    <property type="match status" value="1"/>
</dbReference>
<keyword evidence="2 6" id="KW-0808">Transferase</keyword>
<protein>
    <recommendedName>
        <fullName evidence="8">Cytosine-specific methyltransferase</fullName>
        <ecNumber evidence="8">2.1.1.37</ecNumber>
    </recommendedName>
</protein>
<dbReference type="PROSITE" id="PS00095">
    <property type="entry name" value="C5_MTASE_2"/>
    <property type="match status" value="1"/>
</dbReference>
<dbReference type="PROSITE" id="PS00094">
    <property type="entry name" value="C5_MTASE_1"/>
    <property type="match status" value="1"/>
</dbReference>
<dbReference type="EMBL" id="DVNO01000001">
    <property type="protein sequence ID" value="HIU65025.1"/>
    <property type="molecule type" value="Genomic_DNA"/>
</dbReference>
<evidence type="ECO:0000256" key="1">
    <source>
        <dbReference type="ARBA" id="ARBA00022603"/>
    </source>
</evidence>
<dbReference type="PANTHER" id="PTHR10629:SF52">
    <property type="entry name" value="DNA (CYTOSINE-5)-METHYLTRANSFERASE 1"/>
    <property type="match status" value="1"/>
</dbReference>
<keyword evidence="1 6" id="KW-0489">Methyltransferase</keyword>
<dbReference type="Pfam" id="PF00145">
    <property type="entry name" value="DNA_methylase"/>
    <property type="match status" value="1"/>
</dbReference>
<dbReference type="GO" id="GO:0009307">
    <property type="term" value="P:DNA restriction-modification system"/>
    <property type="evidence" value="ECO:0007669"/>
    <property type="project" value="UniProtKB-KW"/>
</dbReference>
<dbReference type="GO" id="GO:0003886">
    <property type="term" value="F:DNA (cytosine-5-)-methyltransferase activity"/>
    <property type="evidence" value="ECO:0007669"/>
    <property type="project" value="UniProtKB-EC"/>
</dbReference>
<dbReference type="Gene3D" id="3.90.120.10">
    <property type="entry name" value="DNA Methylase, subunit A, domain 2"/>
    <property type="match status" value="1"/>
</dbReference>
<proteinExistence type="inferred from homology"/>
<dbReference type="Proteomes" id="UP000824142">
    <property type="component" value="Unassembled WGS sequence"/>
</dbReference>
<dbReference type="NCBIfam" id="TIGR00675">
    <property type="entry name" value="dcm"/>
    <property type="match status" value="1"/>
</dbReference>
<evidence type="ECO:0000256" key="8">
    <source>
        <dbReference type="RuleBase" id="RU000417"/>
    </source>
</evidence>
<comment type="catalytic activity">
    <reaction evidence="5 8">
        <text>a 2'-deoxycytidine in DNA + S-adenosyl-L-methionine = a 5-methyl-2'-deoxycytidine in DNA + S-adenosyl-L-homocysteine + H(+)</text>
        <dbReference type="Rhea" id="RHEA:13681"/>
        <dbReference type="Rhea" id="RHEA-COMP:11369"/>
        <dbReference type="Rhea" id="RHEA-COMP:11370"/>
        <dbReference type="ChEBI" id="CHEBI:15378"/>
        <dbReference type="ChEBI" id="CHEBI:57856"/>
        <dbReference type="ChEBI" id="CHEBI:59789"/>
        <dbReference type="ChEBI" id="CHEBI:85452"/>
        <dbReference type="ChEBI" id="CHEBI:85454"/>
        <dbReference type="EC" id="2.1.1.37"/>
    </reaction>
</comment>
<sequence length="355" mass="39805">MKKLNLLELFAGVGGLSLGFEQTGRFNVVGGLELDKAIAESFGKNHKSAKVFAGDICKLDIKAVADSLNTTVDIIVGGPPCQGFSTRGKCLGKEDMRNFLFKEFFRYTKYFNPRYFVIENVAAILGTADGFFLKLILQEAEKQGYKVRYGVLDSRYFGVPQTRRRAVFIGAKDKYVELPKMDTNTKQVSVWDAISDLAYLESGEGDFISEYRNAAQSDYQKELRKNSKKLYNHVATKHSDVAIYRLSLIPPEKGKEFLPKEHLTKSTFGGTWGRLEKGKPSPTIVTRFDTPSNGRNNHPFLNRSITPREAARIQSFPDEFVFYGNKSSIIKQIGNAVPPRLANAIAQEIIKAEDE</sequence>
<keyword evidence="3 6" id="KW-0949">S-adenosyl-L-methionine</keyword>
<dbReference type="GO" id="GO:0032259">
    <property type="term" value="P:methylation"/>
    <property type="evidence" value="ECO:0007669"/>
    <property type="project" value="UniProtKB-KW"/>
</dbReference>
<dbReference type="PANTHER" id="PTHR10629">
    <property type="entry name" value="CYTOSINE-SPECIFIC METHYLTRANSFERASE"/>
    <property type="match status" value="1"/>
</dbReference>
<evidence type="ECO:0000256" key="2">
    <source>
        <dbReference type="ARBA" id="ARBA00022679"/>
    </source>
</evidence>
<evidence type="ECO:0000256" key="7">
    <source>
        <dbReference type="RuleBase" id="RU000416"/>
    </source>
</evidence>
<comment type="similarity">
    <text evidence="6 7">Belongs to the class I-like SAM-binding methyltransferase superfamily. C5-methyltransferase family.</text>
</comment>
<dbReference type="PROSITE" id="PS51679">
    <property type="entry name" value="SAM_MT_C5"/>
    <property type="match status" value="1"/>
</dbReference>